<protein>
    <submittedName>
        <fullName evidence="1">Uncharacterized protein</fullName>
    </submittedName>
</protein>
<gene>
    <name evidence="1" type="ORF">CEXT_53291</name>
</gene>
<accession>A0AAV4XC86</accession>
<keyword evidence="2" id="KW-1185">Reference proteome</keyword>
<dbReference type="Proteomes" id="UP001054945">
    <property type="component" value="Unassembled WGS sequence"/>
</dbReference>
<organism evidence="1 2">
    <name type="scientific">Caerostris extrusa</name>
    <name type="common">Bark spider</name>
    <name type="synonym">Caerostris bankana</name>
    <dbReference type="NCBI Taxonomy" id="172846"/>
    <lineage>
        <taxon>Eukaryota</taxon>
        <taxon>Metazoa</taxon>
        <taxon>Ecdysozoa</taxon>
        <taxon>Arthropoda</taxon>
        <taxon>Chelicerata</taxon>
        <taxon>Arachnida</taxon>
        <taxon>Araneae</taxon>
        <taxon>Araneomorphae</taxon>
        <taxon>Entelegynae</taxon>
        <taxon>Araneoidea</taxon>
        <taxon>Araneidae</taxon>
        <taxon>Caerostris</taxon>
    </lineage>
</organism>
<reference evidence="1 2" key="1">
    <citation type="submission" date="2021-06" db="EMBL/GenBank/DDBJ databases">
        <title>Caerostris extrusa draft genome.</title>
        <authorList>
            <person name="Kono N."/>
            <person name="Arakawa K."/>
        </authorList>
    </citation>
    <scope>NUCLEOTIDE SEQUENCE [LARGE SCALE GENOMIC DNA]</scope>
</reference>
<dbReference type="EMBL" id="BPLR01017488">
    <property type="protein sequence ID" value="GIY92048.1"/>
    <property type="molecule type" value="Genomic_DNA"/>
</dbReference>
<evidence type="ECO:0000313" key="2">
    <source>
        <dbReference type="Proteomes" id="UP001054945"/>
    </source>
</evidence>
<dbReference type="AlphaFoldDB" id="A0AAV4XC86"/>
<comment type="caution">
    <text evidence="1">The sequence shown here is derived from an EMBL/GenBank/DDBJ whole genome shotgun (WGS) entry which is preliminary data.</text>
</comment>
<name>A0AAV4XC86_CAEEX</name>
<proteinExistence type="predicted"/>
<sequence length="100" mass="11102">MRTPSTLLSPSTGLFWDKTEKCPSLFEDNSHGDRRRKKRIPAASELKALAGRILPLGPSKRSLRTGLHFLRHLQFYFFSLSLPSSNGGGYRSNGSFSSSS</sequence>
<evidence type="ECO:0000313" key="1">
    <source>
        <dbReference type="EMBL" id="GIY92048.1"/>
    </source>
</evidence>